<dbReference type="InterPro" id="IPR036866">
    <property type="entry name" value="RibonucZ/Hydroxyglut_hydro"/>
</dbReference>
<dbReference type="InterPro" id="IPR011084">
    <property type="entry name" value="DRMBL"/>
</dbReference>
<dbReference type="Pfam" id="PF07522">
    <property type="entry name" value="DRMBL"/>
    <property type="match status" value="1"/>
</dbReference>
<dbReference type="SMART" id="SM00849">
    <property type="entry name" value="Lactamase_B"/>
    <property type="match status" value="1"/>
</dbReference>
<dbReference type="InterPro" id="IPR001018">
    <property type="entry name" value="Beta-lactamase_class-B_CS"/>
</dbReference>
<evidence type="ECO:0000256" key="5">
    <source>
        <dbReference type="ARBA" id="ARBA00022763"/>
    </source>
</evidence>
<comment type="similarity">
    <text evidence="3">Belongs to the DNA repair metallo-beta-lactamase (DRMBL) family.</text>
</comment>
<dbReference type="CDD" id="cd16273">
    <property type="entry name" value="SNM1A-1C-like_MBL-fold"/>
    <property type="match status" value="1"/>
</dbReference>
<dbReference type="Gene3D" id="3.40.50.12650">
    <property type="match status" value="1"/>
</dbReference>
<dbReference type="OrthoDB" id="262529at2759"/>
<keyword evidence="6" id="KW-0378">Hydrolase</keyword>
<evidence type="ECO:0000256" key="2">
    <source>
        <dbReference type="ARBA" id="ARBA00004123"/>
    </source>
</evidence>
<dbReference type="FunCoup" id="A0A448YKB2">
    <property type="interactions" value="228"/>
</dbReference>
<gene>
    <name evidence="12" type="ORF">BRENAR_LOCUS2028</name>
</gene>
<evidence type="ECO:0000256" key="7">
    <source>
        <dbReference type="ARBA" id="ARBA00022833"/>
    </source>
</evidence>
<evidence type="ECO:0000256" key="3">
    <source>
        <dbReference type="ARBA" id="ARBA00010304"/>
    </source>
</evidence>
<dbReference type="Proteomes" id="UP000290900">
    <property type="component" value="Unassembled WGS sequence"/>
</dbReference>
<evidence type="ECO:0000256" key="10">
    <source>
        <dbReference type="SAM" id="MobiDB-lite"/>
    </source>
</evidence>
<keyword evidence="4" id="KW-0479">Metal-binding</keyword>
<feature type="region of interest" description="Disordered" evidence="10">
    <location>
        <begin position="126"/>
        <end position="161"/>
    </location>
</feature>
<organism evidence="12 13">
    <name type="scientific">Brettanomyces naardenensis</name>
    <name type="common">Yeast</name>
    <dbReference type="NCBI Taxonomy" id="13370"/>
    <lineage>
        <taxon>Eukaryota</taxon>
        <taxon>Fungi</taxon>
        <taxon>Dikarya</taxon>
        <taxon>Ascomycota</taxon>
        <taxon>Saccharomycotina</taxon>
        <taxon>Pichiomycetes</taxon>
        <taxon>Pichiales</taxon>
        <taxon>Pichiaceae</taxon>
        <taxon>Brettanomyces</taxon>
    </lineage>
</organism>
<feature type="domain" description="Metallo-beta-lactamase" evidence="11">
    <location>
        <begin position="36"/>
        <end position="331"/>
    </location>
</feature>
<name>A0A448YKB2_BRENA</name>
<reference evidence="12 13" key="1">
    <citation type="submission" date="2018-12" db="EMBL/GenBank/DDBJ databases">
        <authorList>
            <person name="Tiukova I."/>
            <person name="Dainat J."/>
        </authorList>
    </citation>
    <scope>NUCLEOTIDE SEQUENCE [LARGE SCALE GENOMIC DNA]</scope>
</reference>
<keyword evidence="13" id="KW-1185">Reference proteome</keyword>
<keyword evidence="9" id="KW-0539">Nucleus</keyword>
<dbReference type="GO" id="GO:0036297">
    <property type="term" value="P:interstrand cross-link repair"/>
    <property type="evidence" value="ECO:0007669"/>
    <property type="project" value="TreeGrafter"/>
</dbReference>
<dbReference type="InParanoid" id="A0A448YKB2"/>
<dbReference type="PROSITE" id="PS00743">
    <property type="entry name" value="BETA_LACTAMASE_B_1"/>
    <property type="match status" value="1"/>
</dbReference>
<evidence type="ECO:0000313" key="12">
    <source>
        <dbReference type="EMBL" id="VEU21293.1"/>
    </source>
</evidence>
<dbReference type="GO" id="GO:0008800">
    <property type="term" value="F:beta-lactamase activity"/>
    <property type="evidence" value="ECO:0007669"/>
    <property type="project" value="InterPro"/>
</dbReference>
<dbReference type="SUPFAM" id="SSF56281">
    <property type="entry name" value="Metallo-hydrolase/oxidoreductase"/>
    <property type="match status" value="1"/>
</dbReference>
<dbReference type="GO" id="GO:0008270">
    <property type="term" value="F:zinc ion binding"/>
    <property type="evidence" value="ECO:0007669"/>
    <property type="project" value="InterPro"/>
</dbReference>
<comment type="subcellular location">
    <subcellularLocation>
        <location evidence="2">Nucleus</location>
    </subcellularLocation>
</comment>
<keyword evidence="5" id="KW-0227">DNA damage</keyword>
<dbReference type="Gene3D" id="3.60.15.10">
    <property type="entry name" value="Ribonuclease Z/Hydroxyacylglutathione hydrolase-like"/>
    <property type="match status" value="1"/>
</dbReference>
<evidence type="ECO:0000259" key="11">
    <source>
        <dbReference type="SMART" id="SM00849"/>
    </source>
</evidence>
<dbReference type="EMBL" id="CAACVR010000012">
    <property type="protein sequence ID" value="VEU21293.1"/>
    <property type="molecule type" value="Genomic_DNA"/>
</dbReference>
<dbReference type="AlphaFoldDB" id="A0A448YKB2"/>
<evidence type="ECO:0000256" key="8">
    <source>
        <dbReference type="ARBA" id="ARBA00023204"/>
    </source>
</evidence>
<evidence type="ECO:0000256" key="6">
    <source>
        <dbReference type="ARBA" id="ARBA00022801"/>
    </source>
</evidence>
<sequence>MASKTTASGRVAKAIMRSPSSKQKCILEFCKQKDDLVEATKEVIILDDDKGDGGKIDDKDNKVNDHLTVIYQRSTITSEIVCPICNKPLDHLTVEERMIHADECLSVVSTLTETIGYTSMKVKREMEIEQDEEGREKKKIKKVSTKTDTPARRPRPRPPIPDHKILQLGEDKVAVDAFCYDSDDSIHIYILTHFHSDHYGGLKKSWNNGSVIIATKITAKLAVHRFKLPAEMFLPLEYDQKVRIPNTAIDVTCIDGNHCPGSGIFILESAKTGERFLHCGDFRINRHMIERLLKWGKFDRIYLDTTYLDPQYSFPKQENVVGAACRVLCEKSQLKQSSQKRVIDFFCRTGGSPPPSEFLVVIGTYSIGKERLAIGIAEKLGTKIYCNKQKAETLKLLEWNDLERVLETNPNKAKDCQVHMISTRGMNKAYLAEYLGQYSREYKAVVGINATGWTFQYNEANTQLGSSSKGGFESPNEFLNRFVDPIQELQIYNTLKKQFQFRNKQEREKDFFLSKILRVPYSEHSSFRELFYFVNLLPSDQIIPTVNLNRNDENMRWINMFKGYKGDLDLNRL</sequence>
<keyword evidence="7" id="KW-0862">Zinc</keyword>
<protein>
    <submittedName>
        <fullName evidence="12">DEKNAAC102740</fullName>
    </submittedName>
</protein>
<evidence type="ECO:0000256" key="9">
    <source>
        <dbReference type="ARBA" id="ARBA00023242"/>
    </source>
</evidence>
<comment type="cofactor">
    <cofactor evidence="1">
        <name>Zn(2+)</name>
        <dbReference type="ChEBI" id="CHEBI:29105"/>
    </cofactor>
</comment>
<evidence type="ECO:0000256" key="1">
    <source>
        <dbReference type="ARBA" id="ARBA00001947"/>
    </source>
</evidence>
<dbReference type="GO" id="GO:0006303">
    <property type="term" value="P:double-strand break repair via nonhomologous end joining"/>
    <property type="evidence" value="ECO:0007669"/>
    <property type="project" value="TreeGrafter"/>
</dbReference>
<accession>A0A448YKB2</accession>
<dbReference type="GO" id="GO:0035312">
    <property type="term" value="F:5'-3' DNA exonuclease activity"/>
    <property type="evidence" value="ECO:0007669"/>
    <property type="project" value="TreeGrafter"/>
</dbReference>
<dbReference type="STRING" id="13370.A0A448YKB2"/>
<dbReference type="PANTHER" id="PTHR23240">
    <property type="entry name" value="DNA CROSS-LINK REPAIR PROTEIN PSO2/SNM1-RELATED"/>
    <property type="match status" value="1"/>
</dbReference>
<evidence type="ECO:0000256" key="4">
    <source>
        <dbReference type="ARBA" id="ARBA00022723"/>
    </source>
</evidence>
<dbReference type="PANTHER" id="PTHR23240:SF6">
    <property type="entry name" value="DNA CROSS-LINK REPAIR 1A PROTEIN"/>
    <property type="match status" value="1"/>
</dbReference>
<proteinExistence type="inferred from homology"/>
<dbReference type="GO" id="GO:0017001">
    <property type="term" value="P:antibiotic catabolic process"/>
    <property type="evidence" value="ECO:0007669"/>
    <property type="project" value="InterPro"/>
</dbReference>
<evidence type="ECO:0000313" key="13">
    <source>
        <dbReference type="Proteomes" id="UP000290900"/>
    </source>
</evidence>
<dbReference type="GO" id="GO:0005634">
    <property type="term" value="C:nucleus"/>
    <property type="evidence" value="ECO:0007669"/>
    <property type="project" value="UniProtKB-SubCell"/>
</dbReference>
<keyword evidence="8" id="KW-0234">DNA repair</keyword>
<dbReference type="GO" id="GO:0003684">
    <property type="term" value="F:damaged DNA binding"/>
    <property type="evidence" value="ECO:0007669"/>
    <property type="project" value="TreeGrafter"/>
</dbReference>
<dbReference type="InterPro" id="IPR001279">
    <property type="entry name" value="Metallo-B-lactamas"/>
</dbReference>